<proteinExistence type="predicted"/>
<comment type="caution">
    <text evidence="1">The sequence shown here is derived from an EMBL/GenBank/DDBJ whole genome shotgun (WGS) entry which is preliminary data.</text>
</comment>
<gene>
    <name evidence="1" type="ORF">M6B38_188355</name>
</gene>
<dbReference type="Proteomes" id="UP001140949">
    <property type="component" value="Unassembled WGS sequence"/>
</dbReference>
<keyword evidence="2" id="KW-1185">Reference proteome</keyword>
<reference evidence="1" key="2">
    <citation type="submission" date="2023-04" db="EMBL/GenBank/DDBJ databases">
        <authorList>
            <person name="Bruccoleri R.E."/>
            <person name="Oakeley E.J."/>
            <person name="Faust A.-M."/>
            <person name="Dessus-Babus S."/>
            <person name="Altorfer M."/>
            <person name="Burckhardt D."/>
            <person name="Oertli M."/>
            <person name="Naumann U."/>
            <person name="Petersen F."/>
            <person name="Wong J."/>
        </authorList>
    </citation>
    <scope>NUCLEOTIDE SEQUENCE</scope>
    <source>
        <strain evidence="1">GSM-AAB239-AS_SAM_17_03QT</strain>
        <tissue evidence="1">Leaf</tissue>
    </source>
</reference>
<dbReference type="AlphaFoldDB" id="A0AAX6EHR3"/>
<evidence type="ECO:0000313" key="2">
    <source>
        <dbReference type="Proteomes" id="UP001140949"/>
    </source>
</evidence>
<name>A0AAX6EHR3_IRIPA</name>
<accession>A0AAX6EHR3</accession>
<dbReference type="EMBL" id="JANAVB010036420">
    <property type="protein sequence ID" value="KAJ6803485.1"/>
    <property type="molecule type" value="Genomic_DNA"/>
</dbReference>
<protein>
    <submittedName>
        <fullName evidence="1">Uncharacterized protein</fullName>
    </submittedName>
</protein>
<evidence type="ECO:0000313" key="1">
    <source>
        <dbReference type="EMBL" id="KAJ6803485.1"/>
    </source>
</evidence>
<sequence length="79" mass="8477">MAPSPTVRVADSDRAALPHEMALFLSGRWISGSRRRSSGGAHPFFDGGPTVSFALASFLLDGWLSPCVRVRRLSSSTQS</sequence>
<organism evidence="1 2">
    <name type="scientific">Iris pallida</name>
    <name type="common">Sweet iris</name>
    <dbReference type="NCBI Taxonomy" id="29817"/>
    <lineage>
        <taxon>Eukaryota</taxon>
        <taxon>Viridiplantae</taxon>
        <taxon>Streptophyta</taxon>
        <taxon>Embryophyta</taxon>
        <taxon>Tracheophyta</taxon>
        <taxon>Spermatophyta</taxon>
        <taxon>Magnoliopsida</taxon>
        <taxon>Liliopsida</taxon>
        <taxon>Asparagales</taxon>
        <taxon>Iridaceae</taxon>
        <taxon>Iridoideae</taxon>
        <taxon>Irideae</taxon>
        <taxon>Iris</taxon>
    </lineage>
</organism>
<reference evidence="1" key="1">
    <citation type="journal article" date="2023" name="GigaByte">
        <title>Genome assembly of the bearded iris, Iris pallida Lam.</title>
        <authorList>
            <person name="Bruccoleri R.E."/>
            <person name="Oakeley E.J."/>
            <person name="Faust A.M.E."/>
            <person name="Altorfer M."/>
            <person name="Dessus-Babus S."/>
            <person name="Burckhardt D."/>
            <person name="Oertli M."/>
            <person name="Naumann U."/>
            <person name="Petersen F."/>
            <person name="Wong J."/>
        </authorList>
    </citation>
    <scope>NUCLEOTIDE SEQUENCE</scope>
    <source>
        <strain evidence="1">GSM-AAB239-AS_SAM_17_03QT</strain>
    </source>
</reference>